<evidence type="ECO:0000313" key="2">
    <source>
        <dbReference type="Proteomes" id="UP000422232"/>
    </source>
</evidence>
<dbReference type="RefSeq" id="WP_016209578.1">
    <property type="nucleotide sequence ID" value="NZ_CP012413.1"/>
</dbReference>
<name>A0A9Q5YI35_PISSA</name>
<dbReference type="EMBL" id="CP038908">
    <property type="protein sequence ID" value="QGO04247.1"/>
    <property type="molecule type" value="Genomic_DNA"/>
</dbReference>
<dbReference type="GeneID" id="66739305"/>
<dbReference type="Proteomes" id="UP000422232">
    <property type="component" value="Chromosome"/>
</dbReference>
<sequence length="452" mass="51473">MSVAGASLTINIVSLIIVFFLAFSDYKKNNFIAVLYWVVLTFLVLIQGIFISSDLLDVLNIQYLGNNITPEGHLLASFIVLAIIVVVFIMRSSTSAVSRANRVCTENNNIHIKDSLYFPIGYYIFQWFALFVLSVSMIYLVGGLHSWLASSRPGAEGGTVFLVLFGLFTYPLLLKLSSAYPFSIKKNDILLYAFSVLIIASFSRILFLFHFVILVICLVYNKKSVNLKKYKKHFILSFLVFIIIFFVYGAYRDVLPQLPEGSRTFTAAINLLVSKPELSILSFQRLYHVGIEGMSGVSGVLSQTLRMGTVQLDFGMSLFTGFFHLIPGPLRSLMDPLPDYIASMYWYHGSVVGGGLENIFVHFSFLGFILYPFILYYFSYVLEKNIRNNIKKTAINDKFLIYAIYVAYGLQIIRGTLWLALMYIVAEICILYMAIFLFRIFIKKKPLMSRYY</sequence>
<dbReference type="AlphaFoldDB" id="A0A9Q5YI35"/>
<keyword evidence="2" id="KW-1185">Reference proteome</keyword>
<protein>
    <submittedName>
        <fullName evidence="1">Uncharacterized protein</fullName>
    </submittedName>
</protein>
<accession>A0A9Q5YI35</accession>
<gene>
    <name evidence="1" type="ORF">Psal009_00105</name>
</gene>
<proteinExistence type="predicted"/>
<reference evidence="1 2" key="1">
    <citation type="submission" date="2019-04" db="EMBL/GenBank/DDBJ databases">
        <title>Complete genome sequencing of Piscirickettsia salmonis strain Psal-009.</title>
        <authorList>
            <person name="Schober I."/>
            <person name="Bunk B."/>
            <person name="Sproer C."/>
            <person name="Carril G.P."/>
            <person name="Riedel T."/>
            <person name="Flores-Herrera P.A."/>
            <person name="Nourdin-Galindo G."/>
            <person name="Marshall S.H."/>
            <person name="Overmann J."/>
        </authorList>
    </citation>
    <scope>NUCLEOTIDE SEQUENCE [LARGE SCALE GENOMIC DNA]</scope>
    <source>
        <strain evidence="1 2">Psal-009</strain>
    </source>
</reference>
<organism evidence="1 2">
    <name type="scientific">Piscirickettsia salmonis</name>
    <dbReference type="NCBI Taxonomy" id="1238"/>
    <lineage>
        <taxon>Bacteria</taxon>
        <taxon>Pseudomonadati</taxon>
        <taxon>Pseudomonadota</taxon>
        <taxon>Gammaproteobacteria</taxon>
        <taxon>Thiotrichales</taxon>
        <taxon>Piscirickettsiaceae</taxon>
        <taxon>Piscirickettsia</taxon>
    </lineage>
</organism>
<evidence type="ECO:0000313" key="1">
    <source>
        <dbReference type="EMBL" id="QGO04247.1"/>
    </source>
</evidence>